<reference evidence="1" key="1">
    <citation type="journal article" date="2014" name="Front. Microbiol.">
        <title>High frequency of phylogenetically diverse reductive dehalogenase-homologous genes in deep subseafloor sedimentary metagenomes.</title>
        <authorList>
            <person name="Kawai M."/>
            <person name="Futagami T."/>
            <person name="Toyoda A."/>
            <person name="Takaki Y."/>
            <person name="Nishi S."/>
            <person name="Hori S."/>
            <person name="Arai W."/>
            <person name="Tsubouchi T."/>
            <person name="Morono Y."/>
            <person name="Uchiyama I."/>
            <person name="Ito T."/>
            <person name="Fujiyama A."/>
            <person name="Inagaki F."/>
            <person name="Takami H."/>
        </authorList>
    </citation>
    <scope>NUCLEOTIDE SEQUENCE</scope>
    <source>
        <strain evidence="1">Expedition CK06-06</strain>
    </source>
</reference>
<proteinExistence type="predicted"/>
<name>X1A6L3_9ZZZZ</name>
<dbReference type="AlphaFoldDB" id="X1A6L3"/>
<protein>
    <submittedName>
        <fullName evidence="1">Uncharacterized protein</fullName>
    </submittedName>
</protein>
<evidence type="ECO:0000313" key="1">
    <source>
        <dbReference type="EMBL" id="GAG77790.1"/>
    </source>
</evidence>
<comment type="caution">
    <text evidence="1">The sequence shown here is derived from an EMBL/GenBank/DDBJ whole genome shotgun (WGS) entry which is preliminary data.</text>
</comment>
<gene>
    <name evidence="1" type="ORF">S01H4_25552</name>
</gene>
<dbReference type="EMBL" id="BART01012176">
    <property type="protein sequence ID" value="GAG77790.1"/>
    <property type="molecule type" value="Genomic_DNA"/>
</dbReference>
<accession>X1A6L3</accession>
<organism evidence="1">
    <name type="scientific">marine sediment metagenome</name>
    <dbReference type="NCBI Taxonomy" id="412755"/>
    <lineage>
        <taxon>unclassified sequences</taxon>
        <taxon>metagenomes</taxon>
        <taxon>ecological metagenomes</taxon>
    </lineage>
</organism>
<sequence length="61" mass="7360">MPKTKKYACVCKECGKEFQHEQKGVDICFDCAIKEIMRLRKEDEEHERLEHEVEEYLDKGR</sequence>